<gene>
    <name evidence="5" type="ORF">HYPSUDRAFT_196450</name>
</gene>
<dbReference type="InterPro" id="IPR036869">
    <property type="entry name" value="J_dom_sf"/>
</dbReference>
<dbReference type="GO" id="GO:0003723">
    <property type="term" value="F:RNA binding"/>
    <property type="evidence" value="ECO:0007669"/>
    <property type="project" value="UniProtKB-KW"/>
</dbReference>
<dbReference type="InterPro" id="IPR001623">
    <property type="entry name" value="DnaJ_domain"/>
</dbReference>
<dbReference type="Gene3D" id="1.10.287.110">
    <property type="entry name" value="DnaJ domain"/>
    <property type="match status" value="1"/>
</dbReference>
<dbReference type="EC" id="2.7.7.48" evidence="1"/>
<dbReference type="GO" id="GO:0030422">
    <property type="term" value="P:siRNA processing"/>
    <property type="evidence" value="ECO:0007669"/>
    <property type="project" value="TreeGrafter"/>
</dbReference>
<keyword evidence="1" id="KW-0694">RNA-binding</keyword>
<dbReference type="STRING" id="945553.A0A0D2PQ21"/>
<feature type="domain" description="J" evidence="4">
    <location>
        <begin position="44"/>
        <end position="109"/>
    </location>
</feature>
<feature type="compositionally biased region" description="Low complexity" evidence="2">
    <location>
        <begin position="374"/>
        <end position="392"/>
    </location>
</feature>
<keyword evidence="1" id="KW-0548">Nucleotidyltransferase</keyword>
<comment type="catalytic activity">
    <reaction evidence="1">
        <text>RNA(n) + a ribonucleoside 5'-triphosphate = RNA(n+1) + diphosphate</text>
        <dbReference type="Rhea" id="RHEA:21248"/>
        <dbReference type="Rhea" id="RHEA-COMP:14527"/>
        <dbReference type="Rhea" id="RHEA-COMP:17342"/>
        <dbReference type="ChEBI" id="CHEBI:33019"/>
        <dbReference type="ChEBI" id="CHEBI:61557"/>
        <dbReference type="ChEBI" id="CHEBI:140395"/>
        <dbReference type="EC" id="2.7.7.48"/>
    </reaction>
</comment>
<evidence type="ECO:0000256" key="3">
    <source>
        <dbReference type="SAM" id="SignalP"/>
    </source>
</evidence>
<keyword evidence="6" id="KW-1185">Reference proteome</keyword>
<dbReference type="InterPro" id="IPR007855">
    <property type="entry name" value="RDRP"/>
</dbReference>
<proteinExistence type="inferred from homology"/>
<dbReference type="SMART" id="SM00271">
    <property type="entry name" value="DnaJ"/>
    <property type="match status" value="1"/>
</dbReference>
<dbReference type="Pfam" id="PF05183">
    <property type="entry name" value="RdRP"/>
    <property type="match status" value="1"/>
</dbReference>
<evidence type="ECO:0000256" key="2">
    <source>
        <dbReference type="SAM" id="MobiDB-lite"/>
    </source>
</evidence>
<sequence>MRLFALFFAFLAVLATTVTAWEKEDHEIFDLVTELEAAEGRGTTFYSWLDVPPTATTNEIAKAYRKKSMTLHPDKNPDIKGIHERFARLGVVSTILRNKESRKRYDFFYKNGVPKWRGTGYYYSRFRPGVGFVIGFLTIVTSLLQYVIQKINYKKDLERIELIVSKAKSAAWGPKMVKVNLGEARDENGEVTGSKFIDMIVEDSNVYLLEPSGGMHPLDASTAVLPQVTNTWFLALIKGLYHKVAGKKTEEDVPESPAVASDSKNRNTSAPDIDSDDGSSTTGSEAPSGTTRNGEAKGTARLGPTTKAGDDMGDRTIVQDDYNVSNESLIDCSQHTSYSQFGEDDICDAILAYAPASQQPAAKQEPVPAPATQLLAADPAGPPDSSSSGSSLGKRKASDVSSSSSMSTGPFRPTKFARPAVAAALPQVDSGENPFFVAPGAANPPPPAAVVDNIFTPISISPQRTLQRLFEKKKVPYGVQYEIARYVSLGKLRYQDVLVEWLDEFMKLGTNREAMPVLAKKLRLAVDADDEPVAEAADDEWQKPFEKEHSAKLPWVELDREEEALGINQYGGLGFNEKGEYLNWYGGKVLFHGKLYDTADKACKKPKYKLQLDRAELGPSYMFARRFGSKHFFRLKLTKAVLNKSSDELMTYLRRPLILCGSVFRAFYAKDSNVFYVKTNESTDGVSVPENGDLIPGVKSFLEFLEWQNPLDNNNEQTMAKYVSRFALGLSNSVPGLKMEPSNMKFIDDIVSHTGSNMTDGAGKINRWSLNQIRHLLNWEDRPTAIQTRLLGTKGLLVDATGNAEERAYVELTPSQQKIKFPTHSNIDPAHCIIDVLRSSHAKTPCRLSVETIINLAENGVKRQIFFELLDKGLRELVEPLLDWESPDAMRNLWTNVRRLGGVMSSRRAREEVGLARVKGYCEKDAEDEANDEDGFTTTADPTEQRSSAWWVDETSGCPSSLEETIMYMIDSGFNPLTCPLLSDKLDKFIRSRVKNYVKSYRIDVPMSASAFLVPDTTGTLEAGEVFFKSSRRQFQTPEGMETDLIIGDVLITRHPCKLPTDIQKWKAVDRPALYGMTDVIVCSTKGDRRAADLLSGGDYDGDKGILIWQPELVAPFNNALLEYSNPPPDIKNYFSRENEEVKAFQHKIVTISVHNKIRQFQQHLLGAVRDTSIVGKYSTFHEIAIYTLGYSHPETIRLAYMFCMALDGIKTGMTVSRDVVKKDTMRFQKRPPKWKESEEEKIRNETTNESHVRRPPTLGKFIMDELYKHAETKNKHWNVQLDELFRKDFAPVKQDLELAEPWFSALDMANRWKTQENNGRALSDLERIRKHVEAMYVAHRGEMSSPRKQGRGSPRKADGMPAFSSMPIEAKQDKMRDLSKRFAASPVASELLMSKEEIARVRASYAYVYDWEQRRERPPGFTRFPWDMAMRELCAIKARASGRWKTVAGDFYDHFNMKNPKTHQT</sequence>
<dbReference type="OMA" id="NDAYAKE"/>
<feature type="region of interest" description="Disordered" evidence="2">
    <location>
        <begin position="1342"/>
        <end position="1364"/>
    </location>
</feature>
<dbReference type="Proteomes" id="UP000054270">
    <property type="component" value="Unassembled WGS sequence"/>
</dbReference>
<organism evidence="5 6">
    <name type="scientific">Hypholoma sublateritium (strain FD-334 SS-4)</name>
    <dbReference type="NCBI Taxonomy" id="945553"/>
    <lineage>
        <taxon>Eukaryota</taxon>
        <taxon>Fungi</taxon>
        <taxon>Dikarya</taxon>
        <taxon>Basidiomycota</taxon>
        <taxon>Agaricomycotina</taxon>
        <taxon>Agaricomycetes</taxon>
        <taxon>Agaricomycetidae</taxon>
        <taxon>Agaricales</taxon>
        <taxon>Agaricineae</taxon>
        <taxon>Strophariaceae</taxon>
        <taxon>Hypholoma</taxon>
    </lineage>
</organism>
<dbReference type="PANTHER" id="PTHR23079:SF14">
    <property type="entry name" value="RNA-DEPENDENT RNA POLYMERASE"/>
    <property type="match status" value="1"/>
</dbReference>
<dbReference type="PROSITE" id="PS50076">
    <property type="entry name" value="DNAJ_2"/>
    <property type="match status" value="1"/>
</dbReference>
<dbReference type="InterPro" id="IPR057596">
    <property type="entry name" value="RDRP_core"/>
</dbReference>
<accession>A0A0D2PQ21</accession>
<dbReference type="EMBL" id="KN817518">
    <property type="protein sequence ID" value="KJA30196.1"/>
    <property type="molecule type" value="Genomic_DNA"/>
</dbReference>
<name>A0A0D2PQ21_HYPSF</name>
<feature type="compositionally biased region" description="Basic and acidic residues" evidence="2">
    <location>
        <begin position="1234"/>
        <end position="1253"/>
    </location>
</feature>
<evidence type="ECO:0000313" key="5">
    <source>
        <dbReference type="EMBL" id="KJA30196.1"/>
    </source>
</evidence>
<feature type="signal peptide" evidence="3">
    <location>
        <begin position="1"/>
        <end position="20"/>
    </location>
</feature>
<evidence type="ECO:0000259" key="4">
    <source>
        <dbReference type="PROSITE" id="PS50076"/>
    </source>
</evidence>
<reference evidence="6" key="1">
    <citation type="submission" date="2014-04" db="EMBL/GenBank/DDBJ databases">
        <title>Evolutionary Origins and Diversification of the Mycorrhizal Mutualists.</title>
        <authorList>
            <consortium name="DOE Joint Genome Institute"/>
            <consortium name="Mycorrhizal Genomics Consortium"/>
            <person name="Kohler A."/>
            <person name="Kuo A."/>
            <person name="Nagy L.G."/>
            <person name="Floudas D."/>
            <person name="Copeland A."/>
            <person name="Barry K.W."/>
            <person name="Cichocki N."/>
            <person name="Veneault-Fourrey C."/>
            <person name="LaButti K."/>
            <person name="Lindquist E.A."/>
            <person name="Lipzen A."/>
            <person name="Lundell T."/>
            <person name="Morin E."/>
            <person name="Murat C."/>
            <person name="Riley R."/>
            <person name="Ohm R."/>
            <person name="Sun H."/>
            <person name="Tunlid A."/>
            <person name="Henrissat B."/>
            <person name="Grigoriev I.V."/>
            <person name="Hibbett D.S."/>
            <person name="Martin F."/>
        </authorList>
    </citation>
    <scope>NUCLEOTIDE SEQUENCE [LARGE SCALE GENOMIC DNA]</scope>
    <source>
        <strain evidence="6">FD-334 SS-4</strain>
    </source>
</reference>
<dbReference type="Pfam" id="PF00226">
    <property type="entry name" value="DnaJ"/>
    <property type="match status" value="1"/>
</dbReference>
<keyword evidence="3" id="KW-0732">Signal</keyword>
<feature type="region of interest" description="Disordered" evidence="2">
    <location>
        <begin position="374"/>
        <end position="412"/>
    </location>
</feature>
<feature type="region of interest" description="Disordered" evidence="2">
    <location>
        <begin position="1231"/>
        <end position="1256"/>
    </location>
</feature>
<keyword evidence="1" id="KW-0696">RNA-directed RNA polymerase</keyword>
<dbReference type="GO" id="GO:0031380">
    <property type="term" value="C:nuclear RNA-directed RNA polymerase complex"/>
    <property type="evidence" value="ECO:0007669"/>
    <property type="project" value="TreeGrafter"/>
</dbReference>
<dbReference type="GO" id="GO:0003968">
    <property type="term" value="F:RNA-directed RNA polymerase activity"/>
    <property type="evidence" value="ECO:0007669"/>
    <property type="project" value="UniProtKB-KW"/>
</dbReference>
<dbReference type="SUPFAM" id="SSF46565">
    <property type="entry name" value="Chaperone J-domain"/>
    <property type="match status" value="1"/>
</dbReference>
<evidence type="ECO:0000256" key="1">
    <source>
        <dbReference type="RuleBase" id="RU363098"/>
    </source>
</evidence>
<dbReference type="OrthoDB" id="10055769at2759"/>
<feature type="region of interest" description="Disordered" evidence="2">
    <location>
        <begin position="247"/>
        <end position="316"/>
    </location>
</feature>
<dbReference type="PANTHER" id="PTHR23079">
    <property type="entry name" value="RNA-DEPENDENT RNA POLYMERASE"/>
    <property type="match status" value="1"/>
</dbReference>
<keyword evidence="1" id="KW-0808">Transferase</keyword>
<protein>
    <recommendedName>
        <fullName evidence="1">RNA-dependent RNA polymerase</fullName>
        <ecNumber evidence="1">2.7.7.48</ecNumber>
    </recommendedName>
</protein>
<dbReference type="CDD" id="cd06257">
    <property type="entry name" value="DnaJ"/>
    <property type="match status" value="1"/>
</dbReference>
<feature type="chain" id="PRO_5002249081" description="RNA-dependent RNA polymerase" evidence="3">
    <location>
        <begin position="21"/>
        <end position="1466"/>
    </location>
</feature>
<comment type="similarity">
    <text evidence="1">Belongs to the RdRP family.</text>
</comment>
<evidence type="ECO:0000313" key="6">
    <source>
        <dbReference type="Proteomes" id="UP000054270"/>
    </source>
</evidence>